<keyword evidence="1" id="KW-0732">Signal</keyword>
<organism evidence="3">
    <name type="scientific">Streptomyces sp. R28</name>
    <dbReference type="NCBI Taxonomy" id="3238628"/>
    <lineage>
        <taxon>Bacteria</taxon>
        <taxon>Bacillati</taxon>
        <taxon>Actinomycetota</taxon>
        <taxon>Actinomycetes</taxon>
        <taxon>Kitasatosporales</taxon>
        <taxon>Streptomycetaceae</taxon>
        <taxon>Streptomyces</taxon>
    </lineage>
</organism>
<dbReference type="RefSeq" id="WP_369171319.1">
    <property type="nucleotide sequence ID" value="NZ_CP163439.1"/>
</dbReference>
<dbReference type="Pfam" id="PF14016">
    <property type="entry name" value="DUF4232"/>
    <property type="match status" value="1"/>
</dbReference>
<dbReference type="EMBL" id="CP163439">
    <property type="protein sequence ID" value="XDQ36679.1"/>
    <property type="molecule type" value="Genomic_DNA"/>
</dbReference>
<name>A0AB39Q6D2_9ACTN</name>
<feature type="chain" id="PRO_5044287932" evidence="1">
    <location>
        <begin position="20"/>
        <end position="176"/>
    </location>
</feature>
<accession>A0AB39Q6D2</accession>
<evidence type="ECO:0000259" key="2">
    <source>
        <dbReference type="Pfam" id="PF14016"/>
    </source>
</evidence>
<feature type="domain" description="DUF4232" evidence="2">
    <location>
        <begin position="38"/>
        <end position="169"/>
    </location>
</feature>
<evidence type="ECO:0000313" key="3">
    <source>
        <dbReference type="EMBL" id="XDQ36679.1"/>
    </source>
</evidence>
<feature type="signal peptide" evidence="1">
    <location>
        <begin position="1"/>
        <end position="19"/>
    </location>
</feature>
<evidence type="ECO:0000256" key="1">
    <source>
        <dbReference type="SAM" id="SignalP"/>
    </source>
</evidence>
<protein>
    <submittedName>
        <fullName evidence="3">DUF4232 domain-containing protein</fullName>
    </submittedName>
</protein>
<dbReference type="AlphaFoldDB" id="A0AB39Q6D2"/>
<reference evidence="3" key="1">
    <citation type="submission" date="2024-07" db="EMBL/GenBank/DDBJ databases">
        <authorList>
            <person name="Yu S.T."/>
        </authorList>
    </citation>
    <scope>NUCLEOTIDE SEQUENCE</scope>
    <source>
        <strain evidence="3">R28</strain>
    </source>
</reference>
<dbReference type="InterPro" id="IPR025326">
    <property type="entry name" value="DUF4232"/>
</dbReference>
<dbReference type="PROSITE" id="PS51257">
    <property type="entry name" value="PROKAR_LIPOPROTEIN"/>
    <property type="match status" value="1"/>
</dbReference>
<proteinExistence type="predicted"/>
<gene>
    <name evidence="3" type="ORF">AB5J49_26940</name>
</gene>
<sequence length="176" mass="17328">MRATPLTVAALAAALLLTACDDGGGEADSKATAAGSACRIDELAVRVGPANAAPAAGDTGNVPVTLTNRSGAECTLDGLPAVEFHAGGTSTTVAPDEAAGAKKTTLVKGASTSFTLTYVRGEKGGSKSLAVETAKIYLPGSAKPHSFAWSYGDVALKSDGGQAPDASVSGFQQSGD</sequence>